<dbReference type="GeneID" id="28816594"/>
<evidence type="ECO:0000313" key="2">
    <source>
        <dbReference type="EMBL" id="KUJ08360.1"/>
    </source>
</evidence>
<dbReference type="Pfam" id="PF13302">
    <property type="entry name" value="Acetyltransf_3"/>
    <property type="match status" value="1"/>
</dbReference>
<dbReference type="GO" id="GO:0008999">
    <property type="term" value="F:protein-N-terminal-alanine acetyltransferase activity"/>
    <property type="evidence" value="ECO:0007669"/>
    <property type="project" value="TreeGrafter"/>
</dbReference>
<dbReference type="Proteomes" id="UP000070700">
    <property type="component" value="Unassembled WGS sequence"/>
</dbReference>
<dbReference type="InterPro" id="IPR016181">
    <property type="entry name" value="Acyl_CoA_acyltransferase"/>
</dbReference>
<reference evidence="2 3" key="1">
    <citation type="submission" date="2015-10" db="EMBL/GenBank/DDBJ databases">
        <title>Full genome of DAOMC 229536 Phialocephala scopiformis, a fungal endophyte of spruce producing the potent anti-insectan compound rugulosin.</title>
        <authorList>
            <consortium name="DOE Joint Genome Institute"/>
            <person name="Walker A.K."/>
            <person name="Frasz S.L."/>
            <person name="Seifert K.A."/>
            <person name="Miller J.D."/>
            <person name="Mondo S.J."/>
            <person name="Labutti K."/>
            <person name="Lipzen A."/>
            <person name="Dockter R."/>
            <person name="Kennedy M."/>
            <person name="Grigoriev I.V."/>
            <person name="Spatafora J.W."/>
        </authorList>
    </citation>
    <scope>NUCLEOTIDE SEQUENCE [LARGE SCALE GENOMIC DNA]</scope>
    <source>
        <strain evidence="2 3">CBS 120377</strain>
    </source>
</reference>
<feature type="domain" description="N-acetyltransferase" evidence="1">
    <location>
        <begin position="33"/>
        <end position="179"/>
    </location>
</feature>
<evidence type="ECO:0000259" key="1">
    <source>
        <dbReference type="Pfam" id="PF13302"/>
    </source>
</evidence>
<dbReference type="SUPFAM" id="SSF55729">
    <property type="entry name" value="Acyl-CoA N-acyltransferases (Nat)"/>
    <property type="match status" value="1"/>
</dbReference>
<dbReference type="InterPro" id="IPR000182">
    <property type="entry name" value="GNAT_dom"/>
</dbReference>
<gene>
    <name evidence="2" type="ORF">LY89DRAFT_342613</name>
</gene>
<dbReference type="FunCoup" id="A0A132B7H1">
    <property type="interactions" value="734"/>
</dbReference>
<proteinExistence type="predicted"/>
<dbReference type="OrthoDB" id="41238at2759"/>
<dbReference type="AlphaFoldDB" id="A0A132B7H1"/>
<sequence>MSDPNLKGDFVEGPPAIDPKTKGDIVLKGKHNVILIPCVLEHAPSLFENLCGPQNNSLYTWLPFEPFQDVESLKAHLKLLMSFPTTVFTIFVTEASETGSKPKEAVGITCFMNIVPDNRSIEIGHVFYGPKLSRTPAATEVNYLLMKYAFEELHFQRVEWKTNSFNEASKRAALRLGFTHEGLFRKHMIAKGRRRDTWWASCIDDEWFKKGKGGVKEALEKWLHPDNFDAEGKQKRKLDDIREDGA</sequence>
<accession>A0A132B7H1</accession>
<evidence type="ECO:0000313" key="3">
    <source>
        <dbReference type="Proteomes" id="UP000070700"/>
    </source>
</evidence>
<dbReference type="Gene3D" id="3.40.630.30">
    <property type="match status" value="1"/>
</dbReference>
<protein>
    <submittedName>
        <fullName evidence="2">GNAT family acetyltransferase</fullName>
    </submittedName>
</protein>
<dbReference type="KEGG" id="psco:LY89DRAFT_342613"/>
<organism evidence="2 3">
    <name type="scientific">Mollisia scopiformis</name>
    <name type="common">Conifer needle endophyte fungus</name>
    <name type="synonym">Phialocephala scopiformis</name>
    <dbReference type="NCBI Taxonomy" id="149040"/>
    <lineage>
        <taxon>Eukaryota</taxon>
        <taxon>Fungi</taxon>
        <taxon>Dikarya</taxon>
        <taxon>Ascomycota</taxon>
        <taxon>Pezizomycotina</taxon>
        <taxon>Leotiomycetes</taxon>
        <taxon>Helotiales</taxon>
        <taxon>Mollisiaceae</taxon>
        <taxon>Mollisia</taxon>
    </lineage>
</organism>
<keyword evidence="2" id="KW-0808">Transferase</keyword>
<dbReference type="PANTHER" id="PTHR43441">
    <property type="entry name" value="RIBOSOMAL-PROTEIN-SERINE ACETYLTRANSFERASE"/>
    <property type="match status" value="1"/>
</dbReference>
<dbReference type="RefSeq" id="XP_018062715.1">
    <property type="nucleotide sequence ID" value="XM_018206868.1"/>
</dbReference>
<dbReference type="InParanoid" id="A0A132B7H1"/>
<dbReference type="EMBL" id="KQ947436">
    <property type="protein sequence ID" value="KUJ08360.1"/>
    <property type="molecule type" value="Genomic_DNA"/>
</dbReference>
<keyword evidence="3" id="KW-1185">Reference proteome</keyword>
<dbReference type="PANTHER" id="PTHR43441:SF2">
    <property type="entry name" value="FAMILY ACETYLTRANSFERASE, PUTATIVE (AFU_ORTHOLOGUE AFUA_7G00850)-RELATED"/>
    <property type="match status" value="1"/>
</dbReference>
<name>A0A132B7H1_MOLSC</name>
<dbReference type="InterPro" id="IPR051908">
    <property type="entry name" value="Ribosomal_N-acetyltransferase"/>
</dbReference>
<dbReference type="GO" id="GO:1990189">
    <property type="term" value="F:protein N-terminal-serine acetyltransferase activity"/>
    <property type="evidence" value="ECO:0007669"/>
    <property type="project" value="TreeGrafter"/>
</dbReference>